<dbReference type="Proteomes" id="UP001169066">
    <property type="component" value="Unassembled WGS sequence"/>
</dbReference>
<comment type="caution">
    <text evidence="1">The sequence shown here is derived from an EMBL/GenBank/DDBJ whole genome shotgun (WGS) entry which is preliminary data.</text>
</comment>
<sequence length="62" mass="6790">MIKLLFGTLISLSLLFFTGCEKKEETNTASMTKCEAGKCDSAMQKSEVPAQKFNADTKDGDH</sequence>
<keyword evidence="2" id="KW-1185">Reference proteome</keyword>
<dbReference type="PROSITE" id="PS51257">
    <property type="entry name" value="PROKAR_LIPOPROTEIN"/>
    <property type="match status" value="1"/>
</dbReference>
<protein>
    <recommendedName>
        <fullName evidence="3">Lipoprotein</fullName>
    </recommendedName>
</protein>
<evidence type="ECO:0000313" key="2">
    <source>
        <dbReference type="Proteomes" id="UP001169066"/>
    </source>
</evidence>
<proteinExistence type="predicted"/>
<dbReference type="RefSeq" id="WP_289402034.1">
    <property type="nucleotide sequence ID" value="NZ_JAQIBC010000004.1"/>
</dbReference>
<reference evidence="1" key="1">
    <citation type="submission" date="2023-01" db="EMBL/GenBank/DDBJ databases">
        <title>Sulfurovum sp. XTW-4 genome assembly.</title>
        <authorList>
            <person name="Wang J."/>
        </authorList>
    </citation>
    <scope>NUCLEOTIDE SEQUENCE</scope>
    <source>
        <strain evidence="1">XTW-4</strain>
    </source>
</reference>
<evidence type="ECO:0000313" key="1">
    <source>
        <dbReference type="EMBL" id="MDM5264095.1"/>
    </source>
</evidence>
<organism evidence="1 2">
    <name type="scientific">Sulfurovum xiamenensis</name>
    <dbReference type="NCBI Taxonomy" id="3019066"/>
    <lineage>
        <taxon>Bacteria</taxon>
        <taxon>Pseudomonadati</taxon>
        <taxon>Campylobacterota</taxon>
        <taxon>Epsilonproteobacteria</taxon>
        <taxon>Campylobacterales</taxon>
        <taxon>Sulfurovaceae</taxon>
        <taxon>Sulfurovum</taxon>
    </lineage>
</organism>
<accession>A0ABT7QSW1</accession>
<gene>
    <name evidence="1" type="ORF">PF327_07795</name>
</gene>
<dbReference type="EMBL" id="JAQIBC010000004">
    <property type="protein sequence ID" value="MDM5264095.1"/>
    <property type="molecule type" value="Genomic_DNA"/>
</dbReference>
<name>A0ABT7QSW1_9BACT</name>
<evidence type="ECO:0008006" key="3">
    <source>
        <dbReference type="Google" id="ProtNLM"/>
    </source>
</evidence>